<accession>A0A1G2QLN6</accession>
<keyword evidence="2" id="KW-1133">Transmembrane helix</keyword>
<protein>
    <submittedName>
        <fullName evidence="3">Uncharacterized protein</fullName>
    </submittedName>
</protein>
<evidence type="ECO:0000256" key="2">
    <source>
        <dbReference type="SAM" id="Phobius"/>
    </source>
</evidence>
<keyword evidence="2" id="KW-0812">Transmembrane</keyword>
<reference evidence="3 4" key="1">
    <citation type="journal article" date="2016" name="Nat. Commun.">
        <title>Thousands of microbial genomes shed light on interconnected biogeochemical processes in an aquifer system.</title>
        <authorList>
            <person name="Anantharaman K."/>
            <person name="Brown C.T."/>
            <person name="Hug L.A."/>
            <person name="Sharon I."/>
            <person name="Castelle C.J."/>
            <person name="Probst A.J."/>
            <person name="Thomas B.C."/>
            <person name="Singh A."/>
            <person name="Wilkins M.J."/>
            <person name="Karaoz U."/>
            <person name="Brodie E.L."/>
            <person name="Williams K.H."/>
            <person name="Hubbard S.S."/>
            <person name="Banfield J.F."/>
        </authorList>
    </citation>
    <scope>NUCLEOTIDE SEQUENCE [LARGE SCALE GENOMIC DNA]</scope>
</reference>
<feature type="region of interest" description="Disordered" evidence="1">
    <location>
        <begin position="71"/>
        <end position="91"/>
    </location>
</feature>
<keyword evidence="2" id="KW-0472">Membrane</keyword>
<dbReference type="EMBL" id="MHTL01000002">
    <property type="protein sequence ID" value="OHA61343.1"/>
    <property type="molecule type" value="Genomic_DNA"/>
</dbReference>
<evidence type="ECO:0000313" key="4">
    <source>
        <dbReference type="Proteomes" id="UP000177090"/>
    </source>
</evidence>
<feature type="compositionally biased region" description="Gly residues" evidence="1">
    <location>
        <begin position="77"/>
        <end position="88"/>
    </location>
</feature>
<evidence type="ECO:0000256" key="1">
    <source>
        <dbReference type="SAM" id="MobiDB-lite"/>
    </source>
</evidence>
<sequence>MKREKIVFWAWLVILVGATVALYIYFGTAEGAPLSPTLIAGASGEQQYQTPQSPEEFVPLAQAFIKKRTEAKANKDAGGGGGSGGGGSVDYDIPLPPGTEGKFAPIVTLLPAWYGLDTSDQPYVPESNTEPTITAVNLQDYETVRMYRTWLVEDQNADAVDIRFAIFMVNRIVNAPITGQENRMLDFNELSNPTLYYIIVDEDGKLKRQVPVRGMVREGVIRFGFRTMDIPKLYLRAGDKLLLVLEFSLKSTKNNYDGRAYRTIAPALDLLDPSALRIMEYNVRGSFNEFGWQDRSPALPSDMRANAVVGKPQKNQFFLLNPYGTAVFDIVRRCEGIFPGNTGKLIAHMPIRAQGKGGIWQIAEREWAPVEIPETPVPEAPDSTQNKDVIPYSFLTDLKLVIGTIGFQGIRIQKEEGVVWLFDMSESSWDGNWPVEKQIDVYASLAPDANSESYTELLFESITIGWGYPVAFPRGFSFGRMSWHNSLWETDLGAINVFSITLPHKIRTDDGGKG</sequence>
<gene>
    <name evidence="3" type="ORF">A2569_00630</name>
</gene>
<proteinExistence type="predicted"/>
<dbReference type="AlphaFoldDB" id="A0A1G2QLN6"/>
<name>A0A1G2QLN6_9BACT</name>
<organism evidence="3 4">
    <name type="scientific">Candidatus Vogelbacteria bacterium RIFOXYD1_FULL_51_18</name>
    <dbReference type="NCBI Taxonomy" id="1802440"/>
    <lineage>
        <taxon>Bacteria</taxon>
        <taxon>Candidatus Vogeliibacteriota</taxon>
    </lineage>
</organism>
<feature type="transmembrane region" description="Helical" evidence="2">
    <location>
        <begin position="7"/>
        <end position="26"/>
    </location>
</feature>
<dbReference type="Proteomes" id="UP000177090">
    <property type="component" value="Unassembled WGS sequence"/>
</dbReference>
<comment type="caution">
    <text evidence="3">The sequence shown here is derived from an EMBL/GenBank/DDBJ whole genome shotgun (WGS) entry which is preliminary data.</text>
</comment>
<evidence type="ECO:0000313" key="3">
    <source>
        <dbReference type="EMBL" id="OHA61343.1"/>
    </source>
</evidence>